<feature type="transmembrane region" description="Helical" evidence="1">
    <location>
        <begin position="39"/>
        <end position="56"/>
    </location>
</feature>
<feature type="transmembrane region" description="Helical" evidence="1">
    <location>
        <begin position="12"/>
        <end position="33"/>
    </location>
</feature>
<feature type="domain" description="LiaF transmembrane" evidence="2">
    <location>
        <begin position="11"/>
        <end position="79"/>
    </location>
</feature>
<dbReference type="Pfam" id="PF22570">
    <property type="entry name" value="LiaF-TM"/>
    <property type="match status" value="1"/>
</dbReference>
<keyword evidence="1" id="KW-1133">Transmembrane helix</keyword>
<dbReference type="AlphaFoldDB" id="A0A6P1TQ83"/>
<reference evidence="3 4" key="1">
    <citation type="submission" date="2020-01" db="EMBL/GenBank/DDBJ databases">
        <title>Genome analysis of Anaerocolumna sp. CBA3638.</title>
        <authorList>
            <person name="Kim J."/>
            <person name="Roh S.W."/>
        </authorList>
    </citation>
    <scope>NUCLEOTIDE SEQUENCE [LARGE SCALE GENOMIC DNA]</scope>
    <source>
        <strain evidence="3 4">CBA3638</strain>
    </source>
</reference>
<protein>
    <recommendedName>
        <fullName evidence="2">LiaF transmembrane domain-containing protein</fullName>
    </recommendedName>
</protein>
<name>A0A6P1TQ83_9FIRM</name>
<keyword evidence="1" id="KW-0472">Membrane</keyword>
<feature type="transmembrane region" description="Helical" evidence="1">
    <location>
        <begin position="68"/>
        <end position="90"/>
    </location>
</feature>
<evidence type="ECO:0000313" key="4">
    <source>
        <dbReference type="Proteomes" id="UP000464314"/>
    </source>
</evidence>
<dbReference type="Proteomes" id="UP000464314">
    <property type="component" value="Chromosome"/>
</dbReference>
<evidence type="ECO:0000259" key="2">
    <source>
        <dbReference type="Pfam" id="PF22570"/>
    </source>
</evidence>
<keyword evidence="4" id="KW-1185">Reference proteome</keyword>
<dbReference type="EMBL" id="CP048000">
    <property type="protein sequence ID" value="QHQ62633.1"/>
    <property type="molecule type" value="Genomic_DNA"/>
</dbReference>
<sequence>MRMHRVGTFTLGSGLILFGVLFIIRVFTSIITYQMVFNLWPLLFIILGCEILVGHYKEKESSIIYDRAAIFLIMVLTFFAMGMACMQYIFENGRYIY</sequence>
<organism evidence="3 4">
    <name type="scientific">Anaerocolumna sedimenticola</name>
    <dbReference type="NCBI Taxonomy" id="2696063"/>
    <lineage>
        <taxon>Bacteria</taxon>
        <taxon>Bacillati</taxon>
        <taxon>Bacillota</taxon>
        <taxon>Clostridia</taxon>
        <taxon>Lachnospirales</taxon>
        <taxon>Lachnospiraceae</taxon>
        <taxon>Anaerocolumna</taxon>
    </lineage>
</organism>
<keyword evidence="1" id="KW-0812">Transmembrane</keyword>
<gene>
    <name evidence="3" type="ORF">Ana3638_19150</name>
</gene>
<evidence type="ECO:0000313" key="3">
    <source>
        <dbReference type="EMBL" id="QHQ62633.1"/>
    </source>
</evidence>
<accession>A0A6P1TQ83</accession>
<dbReference type="KEGG" id="anr:Ana3638_19150"/>
<dbReference type="InterPro" id="IPR054331">
    <property type="entry name" value="LiaF_TM"/>
</dbReference>
<proteinExistence type="predicted"/>
<dbReference type="RefSeq" id="WP_161839456.1">
    <property type="nucleotide sequence ID" value="NZ_CP048000.1"/>
</dbReference>
<evidence type="ECO:0000256" key="1">
    <source>
        <dbReference type="SAM" id="Phobius"/>
    </source>
</evidence>